<accession>A0A225UAZ7</accession>
<sequence length="259" mass="29236">MFAFTGEVEWPDDRDNKQVNKKITEEEDSSRYESEERTADDDDRADCHTAGVVGSLTQAEPGCLNLAARLLPGERLGVVGSAIRQEEKDADPSHGRANVSVVSASYAKKLRLRDVPDHDRNLEVRDINPGTLEICRLALVKITLGWERAYEFEMWIMDHSAGVDVVLGTDFMIPAGVRLDLFHGIARLPDEVMVPLIKSSIASDDERYGTHVTGGPAEDLRIPGHEWREFRLPRLRPSYEVWIRRTSRLVPTVTKYRRG</sequence>
<dbReference type="AlphaFoldDB" id="A0A225UAZ7"/>
<dbReference type="InterPro" id="IPR021109">
    <property type="entry name" value="Peptidase_aspartic_dom_sf"/>
</dbReference>
<feature type="non-terminal residue" evidence="2">
    <location>
        <position position="1"/>
    </location>
</feature>
<gene>
    <name evidence="2" type="ORF">PHMEG_00041678</name>
</gene>
<dbReference type="OrthoDB" id="117285at2759"/>
<evidence type="ECO:0000313" key="3">
    <source>
        <dbReference type="Proteomes" id="UP000198211"/>
    </source>
</evidence>
<evidence type="ECO:0008006" key="4">
    <source>
        <dbReference type="Google" id="ProtNLM"/>
    </source>
</evidence>
<dbReference type="Gene3D" id="2.40.70.10">
    <property type="entry name" value="Acid Proteases"/>
    <property type="match status" value="1"/>
</dbReference>
<organism evidence="2 3">
    <name type="scientific">Phytophthora megakarya</name>
    <dbReference type="NCBI Taxonomy" id="4795"/>
    <lineage>
        <taxon>Eukaryota</taxon>
        <taxon>Sar</taxon>
        <taxon>Stramenopiles</taxon>
        <taxon>Oomycota</taxon>
        <taxon>Peronosporomycetes</taxon>
        <taxon>Peronosporales</taxon>
        <taxon>Peronosporaceae</taxon>
        <taxon>Phytophthora</taxon>
    </lineage>
</organism>
<reference evidence="3" key="1">
    <citation type="submission" date="2017-03" db="EMBL/GenBank/DDBJ databases">
        <title>Phytopthora megakarya and P. palmivora, two closely related causual agents of cacao black pod achieved similar genome size and gene model numbers by different mechanisms.</title>
        <authorList>
            <person name="Ali S."/>
            <person name="Shao J."/>
            <person name="Larry D.J."/>
            <person name="Kronmiller B."/>
            <person name="Shen D."/>
            <person name="Strem M.D."/>
            <person name="Melnick R.L."/>
            <person name="Guiltinan M.J."/>
            <person name="Tyler B.M."/>
            <person name="Meinhardt L.W."/>
            <person name="Bailey B.A."/>
        </authorList>
    </citation>
    <scope>NUCLEOTIDE SEQUENCE [LARGE SCALE GENOMIC DNA]</scope>
    <source>
        <strain evidence="3">zdho120</strain>
    </source>
</reference>
<evidence type="ECO:0000256" key="1">
    <source>
        <dbReference type="SAM" id="MobiDB-lite"/>
    </source>
</evidence>
<evidence type="ECO:0000313" key="2">
    <source>
        <dbReference type="EMBL" id="OWY90274.1"/>
    </source>
</evidence>
<protein>
    <recommendedName>
        <fullName evidence="4">Eukaryotic/viral aspartic protease</fullName>
    </recommendedName>
</protein>
<proteinExistence type="predicted"/>
<feature type="compositionally biased region" description="Basic and acidic residues" evidence="1">
    <location>
        <begin position="11"/>
        <end position="37"/>
    </location>
</feature>
<comment type="caution">
    <text evidence="2">The sequence shown here is derived from an EMBL/GenBank/DDBJ whole genome shotgun (WGS) entry which is preliminary data.</text>
</comment>
<keyword evidence="3" id="KW-1185">Reference proteome</keyword>
<dbReference type="EMBL" id="NBNE01023421">
    <property type="protein sequence ID" value="OWY90274.1"/>
    <property type="molecule type" value="Genomic_DNA"/>
</dbReference>
<feature type="region of interest" description="Disordered" evidence="1">
    <location>
        <begin position="1"/>
        <end position="46"/>
    </location>
</feature>
<name>A0A225UAZ7_9STRA</name>
<dbReference type="Proteomes" id="UP000198211">
    <property type="component" value="Unassembled WGS sequence"/>
</dbReference>